<feature type="non-terminal residue" evidence="1">
    <location>
        <position position="1"/>
    </location>
</feature>
<dbReference type="AlphaFoldDB" id="A0A7X5SC66"/>
<name>A0A7X5SC66_XANPE</name>
<organism evidence="1 2">
    <name type="scientific">Xanthomonas perforans</name>
    <dbReference type="NCBI Taxonomy" id="442694"/>
    <lineage>
        <taxon>Bacteria</taxon>
        <taxon>Pseudomonadati</taxon>
        <taxon>Pseudomonadota</taxon>
        <taxon>Gammaproteobacteria</taxon>
        <taxon>Lysobacterales</taxon>
        <taxon>Lysobacteraceae</taxon>
        <taxon>Xanthomonas</taxon>
    </lineage>
</organism>
<evidence type="ECO:0000313" key="1">
    <source>
        <dbReference type="EMBL" id="NEL80632.1"/>
    </source>
</evidence>
<comment type="caution">
    <text evidence="1">The sequence shown here is derived from an EMBL/GenBank/DDBJ whole genome shotgun (WGS) entry which is preliminary data.</text>
</comment>
<proteinExistence type="predicted"/>
<evidence type="ECO:0000313" key="2">
    <source>
        <dbReference type="Proteomes" id="UP000471082"/>
    </source>
</evidence>
<feature type="non-terminal residue" evidence="1">
    <location>
        <position position="106"/>
    </location>
</feature>
<protein>
    <submittedName>
        <fullName evidence="1">Adenylate cyclase</fullName>
    </submittedName>
</protein>
<dbReference type="Proteomes" id="UP000471082">
    <property type="component" value="Unassembled WGS sequence"/>
</dbReference>
<dbReference type="EMBL" id="JAAGYU010001760">
    <property type="protein sequence ID" value="NEL80632.1"/>
    <property type="molecule type" value="Genomic_DNA"/>
</dbReference>
<accession>A0A7X5SC66</accession>
<gene>
    <name evidence="1" type="ORF">G3W61_30780</name>
</gene>
<reference evidence="1 2" key="1">
    <citation type="submission" date="2019-11" db="EMBL/GenBank/DDBJ databases">
        <title>Genome-resolved metagenomics to study the prevalence of co-infection and intraspecific heterogeneity among plant pathogen metapopulations.</title>
        <authorList>
            <person name="Newberry E."/>
            <person name="Bhandari R."/>
            <person name="Kemble J."/>
            <person name="Sikora E."/>
            <person name="Potnis N."/>
        </authorList>
    </citation>
    <scope>NUCLEOTIDE SEQUENCE [LARGE SCALE GENOMIC DNA]</scope>
    <source>
        <strain evidence="1">Xp_Tom_Tuscaloosa_18b</strain>
    </source>
</reference>
<sequence length="106" mass="11770">SYRTVEQLASGELAPMALVEGWKAQLPRRGIDDGNVIDWLLWWDNTLLTALRPHLPEGRLAIALRDPRDMLLDWLSAGAPAPLAVQSPQQATDWLLAALEQLAVLH</sequence>